<evidence type="ECO:0000313" key="14">
    <source>
        <dbReference type="EMBL" id="KAF5831097.1"/>
    </source>
</evidence>
<reference evidence="14" key="1">
    <citation type="submission" date="2017-08" db="EMBL/GenBank/DDBJ databases">
        <authorList>
            <person name="Polle J.E."/>
            <person name="Barry K."/>
            <person name="Cushman J."/>
            <person name="Schmutz J."/>
            <person name="Tran D."/>
            <person name="Hathwaick L.T."/>
            <person name="Yim W.C."/>
            <person name="Jenkins J."/>
            <person name="Mckie-Krisberg Z.M."/>
            <person name="Prochnik S."/>
            <person name="Lindquist E."/>
            <person name="Dockter R.B."/>
            <person name="Adam C."/>
            <person name="Molina H."/>
            <person name="Bunkerborg J."/>
            <person name="Jin E."/>
            <person name="Buchheim M."/>
            <person name="Magnuson J."/>
        </authorList>
    </citation>
    <scope>NUCLEOTIDE SEQUENCE</scope>
    <source>
        <strain evidence="14">CCAP 19/18</strain>
    </source>
</reference>
<evidence type="ECO:0000256" key="11">
    <source>
        <dbReference type="SAM" id="MobiDB-lite"/>
    </source>
</evidence>
<feature type="transmembrane region" description="Helical" evidence="12">
    <location>
        <begin position="199"/>
        <end position="219"/>
    </location>
</feature>
<keyword evidence="10" id="KW-0407">Ion channel</keyword>
<dbReference type="Gene3D" id="3.40.190.10">
    <property type="entry name" value="Periplasmic binding protein-like II"/>
    <property type="match status" value="1"/>
</dbReference>
<evidence type="ECO:0000256" key="8">
    <source>
        <dbReference type="ARBA" id="ARBA00023180"/>
    </source>
</evidence>
<sequence length="498" mass="54573">MADVRFCATYASPHVVPSDPSTPTEVEATATIGDVKGFAGEMADAVLRQILGWIDTSTPIVIHSGFDTLQRAVQDGSCHVGIQAMFKTPEREECCATFTDTFFEGGFAVLVRQEAPTGHWLGNLISRLVLDIIITGILAILFMSNAVWLVERKSGLFSDGYLNGLPQALWFSTMSLMSSDVGCTWQIPRTFIGRLISVLWMFFGIVLVAMFTAELSSAFTEQKLSRSKIENIEDMSGLSMCTEGPFYQSYFADTIRGMGLGIKEYPVERSKDFSNCIGLLREDFSNCIGLLRDQKVDGVLGNREELVDVFNRGEGRGLLVTPIFEKAFYSWITPPSANNVTLSSYRKSLNVALLKFRAGIAGTVPTYNQLVSKYYFGDPSVIAKSGSRINEYKSDWVLYGMTIGIVGMYVLLPAVTKLTLWWMRTRANKLADAQSLPSLKGGASSKSEKMMLSMVTHLEGSKSVNLKAAGSMKSTDGSGTFVRDSSASEVGETLVHPL</sequence>
<dbReference type="PANTHER" id="PTHR18966">
    <property type="entry name" value="IONOTROPIC GLUTAMATE RECEPTOR"/>
    <property type="match status" value="1"/>
</dbReference>
<keyword evidence="7" id="KW-0675">Receptor</keyword>
<dbReference type="Pfam" id="PF00060">
    <property type="entry name" value="Lig_chan"/>
    <property type="match status" value="1"/>
</dbReference>
<dbReference type="EMBL" id="MU069977">
    <property type="protein sequence ID" value="KAF5831097.1"/>
    <property type="molecule type" value="Genomic_DNA"/>
</dbReference>
<dbReference type="SUPFAM" id="SSF53850">
    <property type="entry name" value="Periplasmic binding protein-like II"/>
    <property type="match status" value="1"/>
</dbReference>
<feature type="compositionally biased region" description="Polar residues" evidence="11">
    <location>
        <begin position="472"/>
        <end position="488"/>
    </location>
</feature>
<comment type="caution">
    <text evidence="14">The sequence shown here is derived from an EMBL/GenBank/DDBJ whole genome shotgun (WGS) entry which is preliminary data.</text>
</comment>
<name>A0ABQ7G910_DUNSA</name>
<evidence type="ECO:0000256" key="3">
    <source>
        <dbReference type="ARBA" id="ARBA00022692"/>
    </source>
</evidence>
<evidence type="ECO:0000256" key="5">
    <source>
        <dbReference type="ARBA" id="ARBA00023065"/>
    </source>
</evidence>
<evidence type="ECO:0000256" key="6">
    <source>
        <dbReference type="ARBA" id="ARBA00023136"/>
    </source>
</evidence>
<organism evidence="14 15">
    <name type="scientific">Dunaliella salina</name>
    <name type="common">Green alga</name>
    <name type="synonym">Protococcus salinus</name>
    <dbReference type="NCBI Taxonomy" id="3046"/>
    <lineage>
        <taxon>Eukaryota</taxon>
        <taxon>Viridiplantae</taxon>
        <taxon>Chlorophyta</taxon>
        <taxon>core chlorophytes</taxon>
        <taxon>Chlorophyceae</taxon>
        <taxon>CS clade</taxon>
        <taxon>Chlamydomonadales</taxon>
        <taxon>Dunaliellaceae</taxon>
        <taxon>Dunaliella</taxon>
    </lineage>
</organism>
<gene>
    <name evidence="14" type="ORF">DUNSADRAFT_13616</name>
</gene>
<keyword evidence="5" id="KW-0406">Ion transport</keyword>
<accession>A0ABQ7G910</accession>
<keyword evidence="2" id="KW-0813">Transport</keyword>
<evidence type="ECO:0000256" key="10">
    <source>
        <dbReference type="ARBA" id="ARBA00023303"/>
    </source>
</evidence>
<feature type="transmembrane region" description="Helical" evidence="12">
    <location>
        <begin position="128"/>
        <end position="148"/>
    </location>
</feature>
<protein>
    <recommendedName>
        <fullName evidence="13">Ionotropic glutamate receptor C-terminal domain-containing protein</fullName>
    </recommendedName>
</protein>
<dbReference type="Proteomes" id="UP000815325">
    <property type="component" value="Unassembled WGS sequence"/>
</dbReference>
<feature type="domain" description="Ionotropic glutamate receptor C-terminal" evidence="13">
    <location>
        <begin position="137"/>
        <end position="236"/>
    </location>
</feature>
<evidence type="ECO:0000313" key="15">
    <source>
        <dbReference type="Proteomes" id="UP000815325"/>
    </source>
</evidence>
<evidence type="ECO:0000256" key="4">
    <source>
        <dbReference type="ARBA" id="ARBA00022989"/>
    </source>
</evidence>
<evidence type="ECO:0000256" key="7">
    <source>
        <dbReference type="ARBA" id="ARBA00023170"/>
    </source>
</evidence>
<comment type="subcellular location">
    <subcellularLocation>
        <location evidence="1">Membrane</location>
        <topology evidence="1">Multi-pass membrane protein</topology>
    </subcellularLocation>
</comment>
<keyword evidence="6 12" id="KW-0472">Membrane</keyword>
<dbReference type="InterPro" id="IPR001320">
    <property type="entry name" value="Iontro_rcpt_C"/>
</dbReference>
<keyword evidence="8" id="KW-0325">Glycoprotein</keyword>
<evidence type="ECO:0000256" key="12">
    <source>
        <dbReference type="SAM" id="Phobius"/>
    </source>
</evidence>
<keyword evidence="15" id="KW-1185">Reference proteome</keyword>
<keyword evidence="9" id="KW-1071">Ligand-gated ion channel</keyword>
<keyword evidence="3 12" id="KW-0812">Transmembrane</keyword>
<feature type="transmembrane region" description="Helical" evidence="12">
    <location>
        <begin position="396"/>
        <end position="416"/>
    </location>
</feature>
<evidence type="ECO:0000256" key="1">
    <source>
        <dbReference type="ARBA" id="ARBA00004141"/>
    </source>
</evidence>
<dbReference type="InterPro" id="IPR015683">
    <property type="entry name" value="Ionotropic_Glu_rcpt"/>
</dbReference>
<keyword evidence="4 12" id="KW-1133">Transmembrane helix</keyword>
<dbReference type="Gene3D" id="1.10.287.70">
    <property type="match status" value="1"/>
</dbReference>
<feature type="region of interest" description="Disordered" evidence="11">
    <location>
        <begin position="469"/>
        <end position="498"/>
    </location>
</feature>
<evidence type="ECO:0000256" key="2">
    <source>
        <dbReference type="ARBA" id="ARBA00022448"/>
    </source>
</evidence>
<proteinExistence type="predicted"/>
<dbReference type="SUPFAM" id="SSF81324">
    <property type="entry name" value="Voltage-gated potassium channels"/>
    <property type="match status" value="1"/>
</dbReference>
<evidence type="ECO:0000256" key="9">
    <source>
        <dbReference type="ARBA" id="ARBA00023286"/>
    </source>
</evidence>
<evidence type="ECO:0000259" key="13">
    <source>
        <dbReference type="Pfam" id="PF00060"/>
    </source>
</evidence>